<dbReference type="PANTHER" id="PTHR11412">
    <property type="entry name" value="MACROGLOBULIN / COMPLEMENT"/>
    <property type="match status" value="1"/>
</dbReference>
<dbReference type="OrthoDB" id="6359008at2759"/>
<feature type="signal peptide" evidence="1">
    <location>
        <begin position="1"/>
        <end position="23"/>
    </location>
</feature>
<feature type="domain" description="Alpha-2-macroglobulin bait region" evidence="2">
    <location>
        <begin position="188"/>
        <end position="326"/>
    </location>
</feature>
<dbReference type="PANTHER" id="PTHR11412:SF81">
    <property type="entry name" value="COMPLEMENT C3"/>
    <property type="match status" value="1"/>
</dbReference>
<evidence type="ECO:0000313" key="4">
    <source>
        <dbReference type="Proteomes" id="UP001148018"/>
    </source>
</evidence>
<accession>A0A9Q0ITC7</accession>
<dbReference type="Gene3D" id="6.20.50.160">
    <property type="match status" value="1"/>
</dbReference>
<dbReference type="Pfam" id="PF17790">
    <property type="entry name" value="MG1"/>
    <property type="match status" value="1"/>
</dbReference>
<name>A0A9Q0ITC7_9TELE</name>
<dbReference type="Pfam" id="PF07703">
    <property type="entry name" value="A2M_BRD"/>
    <property type="match status" value="1"/>
</dbReference>
<dbReference type="Gene3D" id="2.60.40.1930">
    <property type="match status" value="3"/>
</dbReference>
<reference evidence="3" key="1">
    <citation type="submission" date="2022-07" db="EMBL/GenBank/DDBJ databases">
        <title>Chromosome-level genome of Muraenolepis orangiensis.</title>
        <authorList>
            <person name="Kim J."/>
        </authorList>
    </citation>
    <scope>NUCLEOTIDE SEQUENCE</scope>
    <source>
        <strain evidence="3">KU_S4_2022</strain>
        <tissue evidence="3">Muscle</tissue>
    </source>
</reference>
<evidence type="ECO:0000313" key="3">
    <source>
        <dbReference type="EMBL" id="KAJ3609493.1"/>
    </source>
</evidence>
<proteinExistence type="predicted"/>
<dbReference type="Proteomes" id="UP001148018">
    <property type="component" value="Unassembled WGS sequence"/>
</dbReference>
<keyword evidence="1" id="KW-0732">Signal</keyword>
<dbReference type="AlphaFoldDB" id="A0A9Q0ITC7"/>
<organism evidence="3 4">
    <name type="scientific">Muraenolepis orangiensis</name>
    <name type="common">Patagonian moray cod</name>
    <dbReference type="NCBI Taxonomy" id="630683"/>
    <lineage>
        <taxon>Eukaryota</taxon>
        <taxon>Metazoa</taxon>
        <taxon>Chordata</taxon>
        <taxon>Craniata</taxon>
        <taxon>Vertebrata</taxon>
        <taxon>Euteleostomi</taxon>
        <taxon>Actinopterygii</taxon>
        <taxon>Neopterygii</taxon>
        <taxon>Teleostei</taxon>
        <taxon>Neoteleostei</taxon>
        <taxon>Acanthomorphata</taxon>
        <taxon>Zeiogadaria</taxon>
        <taxon>Gadariae</taxon>
        <taxon>Gadiformes</taxon>
        <taxon>Muraenolepidoidei</taxon>
        <taxon>Muraenolepididae</taxon>
        <taxon>Muraenolepis</taxon>
    </lineage>
</organism>
<sequence length="343" mass="37689">MRLAILPLSVACLATLFLPVANMAPLKVLSAPNLLRIGTTENIFVQCHGCKDVSIIVSNFPSKTTTLATTRVELNLQNNYQALGAIKISASGFRNDPKLKQYVWLEARFSDLTKLSKVVMVTFQSGYIFIQTDKPLYTPNSEVHYRVFALTPAMEPVNDKDPTDAIITVNIMVLVENPDGSPAPDVPIVVTPSDFETTTSKTGIAMVSVDPTGNSLTLSITIQSKGQLIQQGYNNIVGLTSVVLMLRIKKEMLPSFRIIAYYEAIDEVVSDSVWVDVTDTCMGSLEVKEVRNYPSFRPHQTFTYRITGDPGATVGLVAVDKGVYVLNNKHHLTQKKADSPSFL</sequence>
<dbReference type="SMART" id="SM01359">
    <property type="entry name" value="A2M_N_2"/>
    <property type="match status" value="1"/>
</dbReference>
<keyword evidence="4" id="KW-1185">Reference proteome</keyword>
<evidence type="ECO:0000256" key="1">
    <source>
        <dbReference type="SAM" id="SignalP"/>
    </source>
</evidence>
<gene>
    <name evidence="3" type="ORF">NHX12_024014</name>
</gene>
<feature type="chain" id="PRO_5040239393" description="Alpha-2-macroglobulin bait region domain-containing protein" evidence="1">
    <location>
        <begin position="24"/>
        <end position="343"/>
    </location>
</feature>
<evidence type="ECO:0000259" key="2">
    <source>
        <dbReference type="SMART" id="SM01359"/>
    </source>
</evidence>
<protein>
    <recommendedName>
        <fullName evidence="2">Alpha-2-macroglobulin bait region domain-containing protein</fullName>
    </recommendedName>
</protein>
<dbReference type="InterPro" id="IPR011625">
    <property type="entry name" value="A2M_N_BRD"/>
</dbReference>
<dbReference type="EMBL" id="JANIIK010000039">
    <property type="protein sequence ID" value="KAJ3609493.1"/>
    <property type="molecule type" value="Genomic_DNA"/>
</dbReference>
<dbReference type="InterPro" id="IPR041425">
    <property type="entry name" value="C3/4/5_MG1"/>
</dbReference>
<comment type="caution">
    <text evidence="3">The sequence shown here is derived from an EMBL/GenBank/DDBJ whole genome shotgun (WGS) entry which is preliminary data.</text>
</comment>
<dbReference type="InterPro" id="IPR050473">
    <property type="entry name" value="A2M/Complement_sys"/>
</dbReference>